<dbReference type="PANTHER" id="PTHR46066:SF2">
    <property type="entry name" value="CHITINASE DOMAIN-CONTAINING PROTEIN 1"/>
    <property type="match status" value="1"/>
</dbReference>
<protein>
    <recommendedName>
        <fullName evidence="7">Chitinase domain-containing protein 1</fullName>
    </recommendedName>
</protein>
<name>A0AAV2T2P9_CALDB</name>
<proteinExistence type="inferred from homology"/>
<dbReference type="Pfam" id="PF00704">
    <property type="entry name" value="Glyco_hydro_18"/>
    <property type="match status" value="1"/>
</dbReference>
<dbReference type="FunFam" id="3.20.20.80:FF:000028">
    <property type="entry name" value="Chitinase domain-containing protein 1"/>
    <property type="match status" value="1"/>
</dbReference>
<dbReference type="GO" id="GO:0005975">
    <property type="term" value="P:carbohydrate metabolic process"/>
    <property type="evidence" value="ECO:0007669"/>
    <property type="project" value="InterPro"/>
</dbReference>
<dbReference type="EMBL" id="CAXLJL010000068">
    <property type="protein sequence ID" value="CAL5130526.1"/>
    <property type="molecule type" value="Genomic_DNA"/>
</dbReference>
<dbReference type="SMART" id="SM00636">
    <property type="entry name" value="Glyco_18"/>
    <property type="match status" value="1"/>
</dbReference>
<evidence type="ECO:0000259" key="9">
    <source>
        <dbReference type="PROSITE" id="PS51910"/>
    </source>
</evidence>
<keyword evidence="6" id="KW-0458">Lysosome</keyword>
<gene>
    <name evidence="10" type="ORF">CDAUBV1_LOCUS2590</name>
</gene>
<evidence type="ECO:0000313" key="10">
    <source>
        <dbReference type="EMBL" id="CAL5130526.1"/>
    </source>
</evidence>
<reference evidence="10" key="1">
    <citation type="submission" date="2024-06" db="EMBL/GenBank/DDBJ databases">
        <authorList>
            <person name="Liu X."/>
            <person name="Lenzi L."/>
            <person name="Haldenby T S."/>
            <person name="Uol C."/>
        </authorList>
    </citation>
    <scope>NUCLEOTIDE SEQUENCE</scope>
</reference>
<dbReference type="AlphaFoldDB" id="A0AAV2T2P9"/>
<dbReference type="InterPro" id="IPR017853">
    <property type="entry name" value="GH"/>
</dbReference>
<evidence type="ECO:0000256" key="1">
    <source>
        <dbReference type="ARBA" id="ARBA00004371"/>
    </source>
</evidence>
<feature type="chain" id="PRO_5043898375" description="Chitinase domain-containing protein 1" evidence="8">
    <location>
        <begin position="24"/>
        <end position="377"/>
    </location>
</feature>
<dbReference type="InterPro" id="IPR001223">
    <property type="entry name" value="Glyco_hydro18_cat"/>
</dbReference>
<evidence type="ECO:0000256" key="4">
    <source>
        <dbReference type="ARBA" id="ARBA00022525"/>
    </source>
</evidence>
<dbReference type="CDD" id="cd02876">
    <property type="entry name" value="GH18_SI-CLP"/>
    <property type="match status" value="1"/>
</dbReference>
<dbReference type="Gene3D" id="3.10.50.10">
    <property type="match status" value="1"/>
</dbReference>
<feature type="signal peptide" evidence="8">
    <location>
        <begin position="1"/>
        <end position="23"/>
    </location>
</feature>
<feature type="domain" description="GH18" evidence="9">
    <location>
        <begin position="60"/>
        <end position="377"/>
    </location>
</feature>
<comment type="caution">
    <text evidence="10">The sequence shown here is derived from an EMBL/GenBank/DDBJ whole genome shotgun (WGS) entry which is preliminary data.</text>
</comment>
<evidence type="ECO:0000256" key="8">
    <source>
        <dbReference type="SAM" id="SignalP"/>
    </source>
</evidence>
<dbReference type="PROSITE" id="PS51910">
    <property type="entry name" value="GH18_2"/>
    <property type="match status" value="1"/>
</dbReference>
<dbReference type="GO" id="GO:0005764">
    <property type="term" value="C:lysosome"/>
    <property type="evidence" value="ECO:0007669"/>
    <property type="project" value="UniProtKB-SubCell"/>
</dbReference>
<evidence type="ECO:0000313" key="11">
    <source>
        <dbReference type="Proteomes" id="UP001497525"/>
    </source>
</evidence>
<keyword evidence="5 8" id="KW-0732">Signal</keyword>
<dbReference type="PANTHER" id="PTHR46066">
    <property type="entry name" value="CHITINASE DOMAIN-CONTAINING PROTEIN 1 FAMILY MEMBER"/>
    <property type="match status" value="1"/>
</dbReference>
<dbReference type="GO" id="GO:0012505">
    <property type="term" value="C:endomembrane system"/>
    <property type="evidence" value="ECO:0007669"/>
    <property type="project" value="TreeGrafter"/>
</dbReference>
<dbReference type="FunFam" id="3.10.50.10:FF:000002">
    <property type="entry name" value="Chitinase domain-containing protein 1"/>
    <property type="match status" value="1"/>
</dbReference>
<accession>A0AAV2T2P9</accession>
<comment type="similarity">
    <text evidence="3">Belongs to the glycosyl hydrolase 18 family.</text>
</comment>
<dbReference type="InterPro" id="IPR011583">
    <property type="entry name" value="Chitinase_II/V-like_cat"/>
</dbReference>
<evidence type="ECO:0000256" key="3">
    <source>
        <dbReference type="ARBA" id="ARBA00009336"/>
    </source>
</evidence>
<evidence type="ECO:0000256" key="2">
    <source>
        <dbReference type="ARBA" id="ARBA00004613"/>
    </source>
</evidence>
<dbReference type="GO" id="GO:0005576">
    <property type="term" value="C:extracellular region"/>
    <property type="evidence" value="ECO:0007669"/>
    <property type="project" value="UniProtKB-SubCell"/>
</dbReference>
<keyword evidence="4" id="KW-0964">Secreted</keyword>
<comment type="subcellular location">
    <subcellularLocation>
        <location evidence="1">Lysosome</location>
    </subcellularLocation>
    <subcellularLocation>
        <location evidence="2">Secreted</location>
    </subcellularLocation>
</comment>
<evidence type="ECO:0000256" key="7">
    <source>
        <dbReference type="ARBA" id="ARBA00040976"/>
    </source>
</evidence>
<evidence type="ECO:0000256" key="5">
    <source>
        <dbReference type="ARBA" id="ARBA00022729"/>
    </source>
</evidence>
<organism evidence="10 11">
    <name type="scientific">Calicophoron daubneyi</name>
    <name type="common">Rumen fluke</name>
    <name type="synonym">Paramphistomum daubneyi</name>
    <dbReference type="NCBI Taxonomy" id="300641"/>
    <lineage>
        <taxon>Eukaryota</taxon>
        <taxon>Metazoa</taxon>
        <taxon>Spiralia</taxon>
        <taxon>Lophotrochozoa</taxon>
        <taxon>Platyhelminthes</taxon>
        <taxon>Trematoda</taxon>
        <taxon>Digenea</taxon>
        <taxon>Plagiorchiida</taxon>
        <taxon>Pronocephalata</taxon>
        <taxon>Paramphistomoidea</taxon>
        <taxon>Paramphistomidae</taxon>
        <taxon>Calicophoron</taxon>
    </lineage>
</organism>
<dbReference type="InterPro" id="IPR029070">
    <property type="entry name" value="Chitinase_insertion_sf"/>
</dbReference>
<dbReference type="Gene3D" id="3.20.20.80">
    <property type="entry name" value="Glycosidases"/>
    <property type="match status" value="1"/>
</dbReference>
<dbReference type="Proteomes" id="UP001497525">
    <property type="component" value="Unassembled WGS sequence"/>
</dbReference>
<sequence length="377" mass="42903">MRLKTSFSFVCLCIVAGPVLVSSDAEQALPRPSEDINTDELIDKFDSYNRYTVDRKELNTTVLVYVTPWNKHGYEIAEIFARKFTHVSPVWFEVTGMKKSYTITGVPNIDKDWILRVRAANPAIKIVPRIIFGEWRDQDFIDTLGDTTRTNKCISNIVRAVEQYGFDGAVIEIWSQFSGADLRSLIDFVIRLGDAFRASKLTSVLVIPPPIYKSDYPGRIGRKSLEPLFDHIDYFSLMTYDYSSPVSPGPSSPLNWVKKCVELLVPSDSEDFERRRSQLLVGLNFYGMDYIPRNQQGEPILGSQLIDILKKTKAKLSWNKEAAEHFFKYTDAHGQEHLVFYPTLMSIARRISAVNGFGSGVSIWEIGQGQDSFYTLF</sequence>
<dbReference type="SUPFAM" id="SSF51445">
    <property type="entry name" value="(Trans)glycosidases"/>
    <property type="match status" value="1"/>
</dbReference>
<dbReference type="GO" id="GO:0008061">
    <property type="term" value="F:chitin binding"/>
    <property type="evidence" value="ECO:0007669"/>
    <property type="project" value="InterPro"/>
</dbReference>
<dbReference type="GO" id="GO:0070492">
    <property type="term" value="F:oligosaccharide binding"/>
    <property type="evidence" value="ECO:0007669"/>
    <property type="project" value="TreeGrafter"/>
</dbReference>
<evidence type="ECO:0000256" key="6">
    <source>
        <dbReference type="ARBA" id="ARBA00023228"/>
    </source>
</evidence>